<keyword evidence="1" id="KW-0732">Signal</keyword>
<name>A0A2M4C9J2_9DIPT</name>
<dbReference type="AlphaFoldDB" id="A0A2M4C9J2"/>
<evidence type="ECO:0000256" key="1">
    <source>
        <dbReference type="SAM" id="SignalP"/>
    </source>
</evidence>
<evidence type="ECO:0000313" key="2">
    <source>
        <dbReference type="EMBL" id="MBW62016.1"/>
    </source>
</evidence>
<feature type="chain" id="PRO_5014947708" evidence="1">
    <location>
        <begin position="19"/>
        <end position="92"/>
    </location>
</feature>
<reference evidence="2" key="1">
    <citation type="submission" date="2018-01" db="EMBL/GenBank/DDBJ databases">
        <title>An insight into the sialome of Amazonian anophelines.</title>
        <authorList>
            <person name="Ribeiro J.M."/>
            <person name="Scarpassa V."/>
            <person name="Calvo E."/>
        </authorList>
    </citation>
    <scope>NUCLEOTIDE SEQUENCE</scope>
    <source>
        <tissue evidence="2">Salivary glands</tissue>
    </source>
</reference>
<feature type="signal peptide" evidence="1">
    <location>
        <begin position="1"/>
        <end position="18"/>
    </location>
</feature>
<protein>
    <submittedName>
        <fullName evidence="2">Putative secreted protein</fullName>
    </submittedName>
</protein>
<dbReference type="EMBL" id="GGFJ01012875">
    <property type="protein sequence ID" value="MBW62016.1"/>
    <property type="molecule type" value="Transcribed_RNA"/>
</dbReference>
<proteinExistence type="predicted"/>
<organism evidence="2">
    <name type="scientific">Anopheles marajoara</name>
    <dbReference type="NCBI Taxonomy" id="58244"/>
    <lineage>
        <taxon>Eukaryota</taxon>
        <taxon>Metazoa</taxon>
        <taxon>Ecdysozoa</taxon>
        <taxon>Arthropoda</taxon>
        <taxon>Hexapoda</taxon>
        <taxon>Insecta</taxon>
        <taxon>Pterygota</taxon>
        <taxon>Neoptera</taxon>
        <taxon>Endopterygota</taxon>
        <taxon>Diptera</taxon>
        <taxon>Nematocera</taxon>
        <taxon>Culicoidea</taxon>
        <taxon>Culicidae</taxon>
        <taxon>Anophelinae</taxon>
        <taxon>Anopheles</taxon>
    </lineage>
</organism>
<accession>A0A2M4C9J2</accession>
<sequence>MLPACLPAWPLLLHGTLTHFTYFMLCTNEKMATGVEKKTGALSHHPDCKLHSRCPGVRLSREFTSSLAGRCVFSSLSSHPEHALCNECNSLA</sequence>